<proteinExistence type="predicted"/>
<evidence type="ECO:0000256" key="1">
    <source>
        <dbReference type="ARBA" id="ARBA00004496"/>
    </source>
</evidence>
<gene>
    <name evidence="7" type="primary">CSON008835</name>
</gene>
<name>A0A336M4L8_CULSO</name>
<keyword evidence="2" id="KW-0963">Cytoplasm</keyword>
<reference evidence="7" key="2">
    <citation type="submission" date="2018-07" db="EMBL/GenBank/DDBJ databases">
        <authorList>
            <person name="Quirk P.G."/>
            <person name="Krulwich T.A."/>
        </authorList>
    </citation>
    <scope>NUCLEOTIDE SEQUENCE</scope>
</reference>
<sequence>MVCDDNSSENKNSNQIETEVPIPYEKLKEARTLKYKAYKARIEKAINEGKLFRIISTMDVSRISVALRKRGYIETIPHTWNNKYYRMSNRELLDKACDGNMYENCLLSKMIEGFMPNYMWVVQPRLYGIHKNVQFMNKILIEESVDWGFKDGMCKCMNKIKETAGEDVINKHYSRSYTLVGCEEIKEFNRDYRLTVAISLITLILSHSDPKTNFAADYGKVRPNIIDFALKIIYEEIEAKKSKSDITYLDGTVYNELRWEQMKKGHIAILKRKEKIIEKQEQVIENYIFRSKVALEQVHTTWPYRKTDGYHNVWLCKPTYMGEGYGIVITDNDQMVLDVVNMKKHNKYIIQKYIERPMLIYGHKFDIRQYFIVQIDEEYLRVWSHPLCSIKFASQEYTLRNFHESIHVTNTAVQLKYKNRSNDKRLPADHLWTLYDFMSYLNSINERYLWKTGIYKQMKEFIIEIVKGSLADIEMKPGRFELFGVDWLLTEDYTPVLLEINRPPSLEYYSPVSGIVCGTIMEDLIKVTVDFVRNPDVSTGDFEMIYKTHIHLEDDS</sequence>
<evidence type="ECO:0000256" key="2">
    <source>
        <dbReference type="ARBA" id="ARBA00022490"/>
    </source>
</evidence>
<dbReference type="InterPro" id="IPR051437">
    <property type="entry name" value="TTLL_monoglycylase"/>
</dbReference>
<dbReference type="GO" id="GO:0005930">
    <property type="term" value="C:axoneme"/>
    <property type="evidence" value="ECO:0007669"/>
    <property type="project" value="TreeGrafter"/>
</dbReference>
<dbReference type="AlphaFoldDB" id="A0A336M4L8"/>
<keyword evidence="4" id="KW-0547">Nucleotide-binding</keyword>
<keyword evidence="5" id="KW-0067">ATP-binding</keyword>
<dbReference type="InterPro" id="IPR004344">
    <property type="entry name" value="TTL/TTLL_fam"/>
</dbReference>
<dbReference type="PANTHER" id="PTHR45870">
    <property type="entry name" value="TUBULIN MONOGLYCYLASE TTLL3"/>
    <property type="match status" value="1"/>
</dbReference>
<dbReference type="GO" id="GO:0015630">
    <property type="term" value="C:microtubule cytoskeleton"/>
    <property type="evidence" value="ECO:0007669"/>
    <property type="project" value="TreeGrafter"/>
</dbReference>
<evidence type="ECO:0000256" key="4">
    <source>
        <dbReference type="ARBA" id="ARBA00022741"/>
    </source>
</evidence>
<keyword evidence="3" id="KW-0436">Ligase</keyword>
<dbReference type="EMBL" id="UFQS01000339">
    <property type="protein sequence ID" value="SSX02980.1"/>
    <property type="molecule type" value="Genomic_DNA"/>
</dbReference>
<evidence type="ECO:0000313" key="7">
    <source>
        <dbReference type="EMBL" id="SSX23347.1"/>
    </source>
</evidence>
<accession>A0A336M4L8</accession>
<comment type="subcellular location">
    <subcellularLocation>
        <location evidence="1">Cytoplasm</location>
    </subcellularLocation>
</comment>
<evidence type="ECO:0000256" key="5">
    <source>
        <dbReference type="ARBA" id="ARBA00022840"/>
    </source>
</evidence>
<dbReference type="SUPFAM" id="SSF56059">
    <property type="entry name" value="Glutathione synthetase ATP-binding domain-like"/>
    <property type="match status" value="1"/>
</dbReference>
<protein>
    <submittedName>
        <fullName evidence="7">CSON008835 protein</fullName>
    </submittedName>
</protein>
<dbReference type="Gene3D" id="3.30.470.20">
    <property type="entry name" value="ATP-grasp fold, B domain"/>
    <property type="match status" value="1"/>
</dbReference>
<dbReference type="GO" id="GO:0003341">
    <property type="term" value="P:cilium movement"/>
    <property type="evidence" value="ECO:0007669"/>
    <property type="project" value="TreeGrafter"/>
</dbReference>
<dbReference type="PANTHER" id="PTHR45870:SF2">
    <property type="entry name" value="TUBULIN MONOGLYCYLASE TTLL3"/>
    <property type="match status" value="1"/>
</dbReference>
<organism evidence="7">
    <name type="scientific">Culicoides sonorensis</name>
    <name type="common">Biting midge</name>
    <dbReference type="NCBI Taxonomy" id="179676"/>
    <lineage>
        <taxon>Eukaryota</taxon>
        <taxon>Metazoa</taxon>
        <taxon>Ecdysozoa</taxon>
        <taxon>Arthropoda</taxon>
        <taxon>Hexapoda</taxon>
        <taxon>Insecta</taxon>
        <taxon>Pterygota</taxon>
        <taxon>Neoptera</taxon>
        <taxon>Endopterygota</taxon>
        <taxon>Diptera</taxon>
        <taxon>Nematocera</taxon>
        <taxon>Chironomoidea</taxon>
        <taxon>Ceratopogonidae</taxon>
        <taxon>Ceratopogoninae</taxon>
        <taxon>Culicoides</taxon>
        <taxon>Monoculicoides</taxon>
    </lineage>
</organism>
<dbReference type="EMBL" id="UFQT01000339">
    <property type="protein sequence ID" value="SSX23347.1"/>
    <property type="molecule type" value="Genomic_DNA"/>
</dbReference>
<dbReference type="GO" id="GO:0060271">
    <property type="term" value="P:cilium assembly"/>
    <property type="evidence" value="ECO:0007669"/>
    <property type="project" value="TreeGrafter"/>
</dbReference>
<dbReference type="GO" id="GO:0070736">
    <property type="term" value="F:protein-glycine ligase activity, initiating"/>
    <property type="evidence" value="ECO:0007669"/>
    <property type="project" value="TreeGrafter"/>
</dbReference>
<dbReference type="PROSITE" id="PS51221">
    <property type="entry name" value="TTL"/>
    <property type="match status" value="1"/>
</dbReference>
<dbReference type="GO" id="GO:0005524">
    <property type="term" value="F:ATP binding"/>
    <property type="evidence" value="ECO:0007669"/>
    <property type="project" value="UniProtKB-KW"/>
</dbReference>
<reference evidence="6" key="1">
    <citation type="submission" date="2018-04" db="EMBL/GenBank/DDBJ databases">
        <authorList>
            <person name="Go L.Y."/>
            <person name="Mitchell J.A."/>
        </authorList>
    </citation>
    <scope>NUCLEOTIDE SEQUENCE</scope>
    <source>
        <tissue evidence="6">Whole organism</tissue>
    </source>
</reference>
<evidence type="ECO:0000313" key="6">
    <source>
        <dbReference type="EMBL" id="SSX02980.1"/>
    </source>
</evidence>
<dbReference type="Pfam" id="PF03133">
    <property type="entry name" value="TTL"/>
    <property type="match status" value="1"/>
</dbReference>
<evidence type="ECO:0000256" key="3">
    <source>
        <dbReference type="ARBA" id="ARBA00022598"/>
    </source>
</evidence>
<dbReference type="VEuPathDB" id="VectorBase:CSON008835"/>